<dbReference type="AlphaFoldDB" id="A0A0W0ZM90"/>
<evidence type="ECO:0000313" key="7">
    <source>
        <dbReference type="Proteomes" id="UP000054703"/>
    </source>
</evidence>
<dbReference type="InterPro" id="IPR049730">
    <property type="entry name" value="SNF2/RAD54-like_C"/>
</dbReference>
<dbReference type="GO" id="GO:0005524">
    <property type="term" value="F:ATP binding"/>
    <property type="evidence" value="ECO:0007669"/>
    <property type="project" value="InterPro"/>
</dbReference>
<dbReference type="OrthoDB" id="9814088at2"/>
<dbReference type="PANTHER" id="PTHR45766:SF6">
    <property type="entry name" value="SWI_SNF-RELATED MATRIX-ASSOCIATED ACTIN-DEPENDENT REGULATOR OF CHROMATIN SUBFAMILY A-LIKE PROTEIN 1"/>
    <property type="match status" value="1"/>
</dbReference>
<dbReference type="Proteomes" id="UP000054703">
    <property type="component" value="Unassembled WGS sequence"/>
</dbReference>
<keyword evidence="2 6" id="KW-0067">ATP-binding</keyword>
<dbReference type="InterPro" id="IPR014001">
    <property type="entry name" value="Helicase_ATP-bd"/>
</dbReference>
<evidence type="ECO:0000313" key="6">
    <source>
        <dbReference type="EMBL" id="KTD69998.1"/>
    </source>
</evidence>
<dbReference type="Gene3D" id="3.40.50.300">
    <property type="entry name" value="P-loop containing nucleotide triphosphate hydrolases"/>
    <property type="match status" value="2"/>
</dbReference>
<keyword evidence="7" id="KW-1185">Reference proteome</keyword>
<dbReference type="InterPro" id="IPR000330">
    <property type="entry name" value="SNF2_N"/>
</dbReference>
<feature type="domain" description="Helicase C-terminal" evidence="5">
    <location>
        <begin position="664"/>
        <end position="821"/>
    </location>
</feature>
<sequence>MKKTSKQGNQESRNSSYHSDLTFIVNDGGKTLLHRFKALIKDAQFFDSLVGYFYTTGFFKLYPVLEQTEKIRILVGINTDPKTFELTKVAEQNYQTLSDVETKEKFSSVLASELEISEDTEYVEKGINKFINWINSEKLEIRAYPRGNIHSKLYIFSFKEDDRDQGRIITGSSNFTASGLVDNLEFNVELKNNFDYQFAKTQFEKLWEDAVPLEEIYTETIQTKTWLNDQITPYQLYLKFLYEYFKNELNVDEGINLDYLPDNFKKLEYQSQAVLNAKKILDEYGGVFLSDVVGLGKTYMAAMLASQLDGRTLVIAPPVLLTKENAGSWPDVFSDFNISVHYESLGKLDILLNQGTEGYKNVIVDESHRFRTETTISYDKLARICRNKRVILVSATPLNNTPTDLLSQIKLFQNGKDSNIPNVRNLEVFFRDLEQKINKLDRQKDREEYLQTIKDNANKIRESVLKHIMIRRTRKEIEKYFSDDLKTQGLEFPEVIPPEPIYYQLNEIESHIFDKSLELVTQEFKYARYKFMRYFKKRKAQEEIQTQENLSKFMKILLIKRLESSFHAFKKTIGRFINNYELFLREFEAGHVYLSKKYASKIFELLENDDDESIQRLIEEDKAKHYSSEDFSDNLKEDLETDLQILYEIRKLWGKVERDPKIDYFVHLLSTHPILKQHKIIVFTESKETAEYLDHQLNIVFPNKILLFTSSTKPVSRQLVVDNFDARARAPKNDYRILVTTEILAEGVNLHASNTVINYDIPWNPTRLRQRVGRINRVDTPFKKIYSFNFFPTKQSNEKIKLQEAAEAKIQSFITLLGDDAHLLTETEVLESHELFSQLTYKNILQEEDDSDSELKYFQTIREVQKNNPELFELIKGLPKKARTAKETQTINGLLTFFRKNKIEKFFLTTNNKTKELDFIEAAKLLESNVQEERTQFPDDYFDKLHCNKKAFKEITAEKIFQTMPSKSRDSSSQLLKYIKAIFRDTSQLTAEQVGYIHLIQNQIKAGALPKHTIKQVLEALKKHIGKVEQNLLGILCVLREHIPKELLASHFSERTDKTSAYMEVILSAYFKELHP</sequence>
<dbReference type="CDD" id="cd18793">
    <property type="entry name" value="SF2_C_SNF"/>
    <property type="match status" value="1"/>
</dbReference>
<proteinExistence type="predicted"/>
<feature type="domain" description="Helicase ATP-binding" evidence="4">
    <location>
        <begin position="278"/>
        <end position="415"/>
    </location>
</feature>
<dbReference type="SUPFAM" id="SSF52540">
    <property type="entry name" value="P-loop containing nucleoside triphosphate hydrolases"/>
    <property type="match status" value="1"/>
</dbReference>
<keyword evidence="2 6" id="KW-0347">Helicase</keyword>
<keyword evidence="3" id="KW-0175">Coiled coil</keyword>
<keyword evidence="1" id="KW-0378">Hydrolase</keyword>
<name>A0A0W0ZM90_9GAMM</name>
<evidence type="ECO:0000256" key="2">
    <source>
        <dbReference type="ARBA" id="ARBA00022806"/>
    </source>
</evidence>
<comment type="caution">
    <text evidence="6">The sequence shown here is derived from an EMBL/GenBank/DDBJ whole genome shotgun (WGS) entry which is preliminary data.</text>
</comment>
<dbReference type="GO" id="GO:0016787">
    <property type="term" value="F:hydrolase activity"/>
    <property type="evidence" value="ECO:0007669"/>
    <property type="project" value="UniProtKB-KW"/>
</dbReference>
<dbReference type="STRING" id="45074.Lsan_0082"/>
<organism evidence="6 7">
    <name type="scientific">Legionella santicrucis</name>
    <dbReference type="NCBI Taxonomy" id="45074"/>
    <lineage>
        <taxon>Bacteria</taxon>
        <taxon>Pseudomonadati</taxon>
        <taxon>Pseudomonadota</taxon>
        <taxon>Gammaproteobacteria</taxon>
        <taxon>Legionellales</taxon>
        <taxon>Legionellaceae</taxon>
        <taxon>Legionella</taxon>
    </lineage>
</organism>
<gene>
    <name evidence="6" type="primary">hepA_1</name>
    <name evidence="6" type="ORF">Lsan_0082</name>
</gene>
<evidence type="ECO:0000259" key="4">
    <source>
        <dbReference type="PROSITE" id="PS51192"/>
    </source>
</evidence>
<dbReference type="PROSITE" id="PS51194">
    <property type="entry name" value="HELICASE_CTER"/>
    <property type="match status" value="1"/>
</dbReference>
<dbReference type="Gene3D" id="3.30.870.10">
    <property type="entry name" value="Endonuclease Chain A"/>
    <property type="match status" value="1"/>
</dbReference>
<reference evidence="6 7" key="1">
    <citation type="submission" date="2015-11" db="EMBL/GenBank/DDBJ databases">
        <title>Genomic analysis of 38 Legionella species identifies large and diverse effector repertoires.</title>
        <authorList>
            <person name="Burstein D."/>
            <person name="Amaro F."/>
            <person name="Zusman T."/>
            <person name="Lifshitz Z."/>
            <person name="Cohen O."/>
            <person name="Gilbert J.A."/>
            <person name="Pupko T."/>
            <person name="Shuman H.A."/>
            <person name="Segal G."/>
        </authorList>
    </citation>
    <scope>NUCLEOTIDE SEQUENCE [LARGE SCALE GENOMIC DNA]</scope>
    <source>
        <strain evidence="6 7">SC-63-C7</strain>
    </source>
</reference>
<keyword evidence="2 6" id="KW-0547">Nucleotide-binding</keyword>
<dbReference type="SUPFAM" id="SSF56024">
    <property type="entry name" value="Phospholipase D/nuclease"/>
    <property type="match status" value="1"/>
</dbReference>
<dbReference type="PROSITE" id="PS51192">
    <property type="entry name" value="HELICASE_ATP_BIND_1"/>
    <property type="match status" value="1"/>
</dbReference>
<dbReference type="Pfam" id="PF00271">
    <property type="entry name" value="Helicase_C"/>
    <property type="match status" value="1"/>
</dbReference>
<dbReference type="InterPro" id="IPR027417">
    <property type="entry name" value="P-loop_NTPase"/>
</dbReference>
<accession>A0A0W0ZM90</accession>
<dbReference type="GO" id="GO:0004386">
    <property type="term" value="F:helicase activity"/>
    <property type="evidence" value="ECO:0007669"/>
    <property type="project" value="UniProtKB-KW"/>
</dbReference>
<dbReference type="CDD" id="cd09178">
    <property type="entry name" value="PLDc_N_Snf2_like"/>
    <property type="match status" value="1"/>
</dbReference>
<dbReference type="SMART" id="SM00487">
    <property type="entry name" value="DEXDc"/>
    <property type="match status" value="1"/>
</dbReference>
<dbReference type="SMART" id="SM00490">
    <property type="entry name" value="HELICc"/>
    <property type="match status" value="1"/>
</dbReference>
<dbReference type="Pfam" id="PF13091">
    <property type="entry name" value="PLDc_2"/>
    <property type="match status" value="1"/>
</dbReference>
<protein>
    <submittedName>
        <fullName evidence="6">ATP-dependent helicase HepA</fullName>
    </submittedName>
</protein>
<dbReference type="InterPro" id="IPR001650">
    <property type="entry name" value="Helicase_C-like"/>
</dbReference>
<dbReference type="EMBL" id="LNYU01000003">
    <property type="protein sequence ID" value="KTD69998.1"/>
    <property type="molecule type" value="Genomic_DNA"/>
</dbReference>
<evidence type="ECO:0000256" key="3">
    <source>
        <dbReference type="SAM" id="Coils"/>
    </source>
</evidence>
<dbReference type="RefSeq" id="WP_058512574.1">
    <property type="nucleotide sequence ID" value="NZ_CAAAIH010000040.1"/>
</dbReference>
<dbReference type="InterPro" id="IPR025202">
    <property type="entry name" value="PLD-like_dom"/>
</dbReference>
<dbReference type="PATRIC" id="fig|45074.5.peg.89"/>
<evidence type="ECO:0000259" key="5">
    <source>
        <dbReference type="PROSITE" id="PS51194"/>
    </source>
</evidence>
<evidence type="ECO:0000256" key="1">
    <source>
        <dbReference type="ARBA" id="ARBA00022801"/>
    </source>
</evidence>
<dbReference type="Pfam" id="PF00176">
    <property type="entry name" value="SNF2-rel_dom"/>
    <property type="match status" value="1"/>
</dbReference>
<feature type="coiled-coil region" evidence="3">
    <location>
        <begin position="423"/>
        <end position="450"/>
    </location>
</feature>
<dbReference type="PANTHER" id="PTHR45766">
    <property type="entry name" value="DNA ANNEALING HELICASE AND ENDONUCLEASE ZRANB3 FAMILY MEMBER"/>
    <property type="match status" value="1"/>
</dbReference>